<comment type="similarity">
    <text evidence="2">Belongs to the MIP/aquaporin (TC 1.A.8) family. AQP11/AQP12 subfamily.</text>
</comment>
<dbReference type="AlphaFoldDB" id="A0A6P8Z151"/>
<organism evidence="10">
    <name type="scientific">Thrips palmi</name>
    <name type="common">Melon thrips</name>
    <dbReference type="NCBI Taxonomy" id="161013"/>
    <lineage>
        <taxon>Eukaryota</taxon>
        <taxon>Metazoa</taxon>
        <taxon>Ecdysozoa</taxon>
        <taxon>Arthropoda</taxon>
        <taxon>Hexapoda</taxon>
        <taxon>Insecta</taxon>
        <taxon>Pterygota</taxon>
        <taxon>Neoptera</taxon>
        <taxon>Paraneoptera</taxon>
        <taxon>Thysanoptera</taxon>
        <taxon>Terebrantia</taxon>
        <taxon>Thripoidea</taxon>
        <taxon>Thripidae</taxon>
        <taxon>Thrips</taxon>
    </lineage>
</organism>
<dbReference type="GO" id="GO:0005737">
    <property type="term" value="C:cytoplasm"/>
    <property type="evidence" value="ECO:0007669"/>
    <property type="project" value="TreeGrafter"/>
</dbReference>
<evidence type="ECO:0000256" key="3">
    <source>
        <dbReference type="ARBA" id="ARBA00022448"/>
    </source>
</evidence>
<dbReference type="RefSeq" id="XP_034243700.1">
    <property type="nucleotide sequence ID" value="XM_034387809.1"/>
</dbReference>
<name>A0A6P8Z151_THRPL</name>
<feature type="transmembrane region" description="Helical" evidence="8">
    <location>
        <begin position="6"/>
        <end position="28"/>
    </location>
</feature>
<dbReference type="InterPro" id="IPR051883">
    <property type="entry name" value="AQP11/12_channel"/>
</dbReference>
<feature type="transmembrane region" description="Helical" evidence="8">
    <location>
        <begin position="228"/>
        <end position="246"/>
    </location>
</feature>
<feature type="transmembrane region" description="Helical" evidence="8">
    <location>
        <begin position="113"/>
        <end position="133"/>
    </location>
</feature>
<dbReference type="PANTHER" id="PTHR21191:SF16">
    <property type="entry name" value="AQUAPORIN"/>
    <property type="match status" value="1"/>
</dbReference>
<protein>
    <recommendedName>
        <fullName evidence="8">Aquaporin</fullName>
    </recommendedName>
</protein>
<dbReference type="KEGG" id="tpal:117646693"/>
<dbReference type="Gene3D" id="1.20.1080.10">
    <property type="entry name" value="Glycerol uptake facilitator protein"/>
    <property type="match status" value="1"/>
</dbReference>
<accession>A0A6P8Z151</accession>
<comment type="subcellular location">
    <subcellularLocation>
        <location evidence="1">Membrane</location>
        <topology evidence="1">Multi-pass membrane protein</topology>
    </subcellularLocation>
</comment>
<dbReference type="Proteomes" id="UP000515158">
    <property type="component" value="Unplaced"/>
</dbReference>
<keyword evidence="9" id="KW-1185">Reference proteome</keyword>
<dbReference type="InterPro" id="IPR016697">
    <property type="entry name" value="Aquaporin_11/12"/>
</dbReference>
<dbReference type="OrthoDB" id="1580043at2759"/>
<proteinExistence type="inferred from homology"/>
<dbReference type="InterPro" id="IPR000425">
    <property type="entry name" value="MIP"/>
</dbReference>
<evidence type="ECO:0000256" key="1">
    <source>
        <dbReference type="ARBA" id="ARBA00004141"/>
    </source>
</evidence>
<dbReference type="GeneID" id="117646693"/>
<keyword evidence="5" id="KW-0677">Repeat</keyword>
<dbReference type="PANTHER" id="PTHR21191">
    <property type="entry name" value="AQUAPORIN"/>
    <property type="match status" value="1"/>
</dbReference>
<gene>
    <name evidence="10" type="primary">LOC117646693</name>
</gene>
<evidence type="ECO:0000256" key="4">
    <source>
        <dbReference type="ARBA" id="ARBA00022692"/>
    </source>
</evidence>
<dbReference type="FunFam" id="1.20.1080.10:FF:000018">
    <property type="entry name" value="Aquaporin"/>
    <property type="match status" value="1"/>
</dbReference>
<reference evidence="10" key="1">
    <citation type="submission" date="2025-08" db="UniProtKB">
        <authorList>
            <consortium name="RefSeq"/>
        </authorList>
    </citation>
    <scope>IDENTIFICATION</scope>
    <source>
        <tissue evidence="10">Total insect</tissue>
    </source>
</reference>
<dbReference type="PIRSF" id="PIRSF017529">
    <property type="entry name" value="Aquaporin_11/12"/>
    <property type="match status" value="1"/>
</dbReference>
<keyword evidence="6 8" id="KW-1133">Transmembrane helix</keyword>
<feature type="transmembrane region" description="Helical" evidence="8">
    <location>
        <begin position="183"/>
        <end position="208"/>
    </location>
</feature>
<dbReference type="GO" id="GO:0015267">
    <property type="term" value="F:channel activity"/>
    <property type="evidence" value="ECO:0007669"/>
    <property type="project" value="InterPro"/>
</dbReference>
<dbReference type="SUPFAM" id="SSF81338">
    <property type="entry name" value="Aquaporin-like"/>
    <property type="match status" value="1"/>
</dbReference>
<evidence type="ECO:0000256" key="6">
    <source>
        <dbReference type="ARBA" id="ARBA00022989"/>
    </source>
</evidence>
<evidence type="ECO:0000256" key="5">
    <source>
        <dbReference type="ARBA" id="ARBA00022737"/>
    </source>
</evidence>
<dbReference type="GO" id="GO:0016020">
    <property type="term" value="C:membrane"/>
    <property type="evidence" value="ECO:0007669"/>
    <property type="project" value="UniProtKB-SubCell"/>
</dbReference>
<evidence type="ECO:0000256" key="7">
    <source>
        <dbReference type="ARBA" id="ARBA00023136"/>
    </source>
</evidence>
<dbReference type="FunCoup" id="A0A6P8Z151">
    <property type="interactions" value="130"/>
</dbReference>
<keyword evidence="3" id="KW-0813">Transport</keyword>
<evidence type="ECO:0000256" key="2">
    <source>
        <dbReference type="ARBA" id="ARBA00005900"/>
    </source>
</evidence>
<feature type="transmembrane region" description="Helical" evidence="8">
    <location>
        <begin position="67"/>
        <end position="83"/>
    </location>
</feature>
<evidence type="ECO:0000313" key="10">
    <source>
        <dbReference type="RefSeq" id="XP_034243700.1"/>
    </source>
</evidence>
<dbReference type="CTD" id="36456"/>
<evidence type="ECO:0000313" key="9">
    <source>
        <dbReference type="Proteomes" id="UP000515158"/>
    </source>
</evidence>
<dbReference type="InParanoid" id="A0A6P8Z151"/>
<keyword evidence="4 8" id="KW-0812">Transmembrane</keyword>
<sequence length="268" mass="29183">MADQSCLTVSLFVMALTCFMASVGRRVAVRRTRSRPLVRGLLLEAIATAELCACCFELIIVADNFGVAAYAAVLFALTVWWSNEWGEATACPYTHLEDVLDGKTDVRVAALKIWAQLTGGVLIFRYIQVIWWLELCDTHKNRAFEQCTADLQVPVLLGAAIEGVATALCRIASRAIADIEPKFASIIESFIGTSLVVAAFHFSGGYFNPALATALKLGCKGHTAYEHLIVYWAGACAGAVVGTLLYKHPFIKERILGPERAARLKKAL</sequence>
<keyword evidence="7 8" id="KW-0472">Membrane</keyword>
<evidence type="ECO:0000256" key="8">
    <source>
        <dbReference type="PIRNR" id="PIRNR017529"/>
    </source>
</evidence>
<dbReference type="Pfam" id="PF00230">
    <property type="entry name" value="MIP"/>
    <property type="match status" value="1"/>
</dbReference>
<dbReference type="InterPro" id="IPR023271">
    <property type="entry name" value="Aquaporin-like"/>
</dbReference>